<gene>
    <name evidence="1" type="ORF">B879_00367</name>
</gene>
<dbReference type="Proteomes" id="UP000004478">
    <property type="component" value="Unassembled WGS sequence"/>
</dbReference>
<organism evidence="1 2">
    <name type="scientific">Cecembia lonarensis (strain CCUG 58316 / KCTC 22772 / LW9)</name>
    <dbReference type="NCBI Taxonomy" id="1225176"/>
    <lineage>
        <taxon>Bacteria</taxon>
        <taxon>Pseudomonadati</taxon>
        <taxon>Bacteroidota</taxon>
        <taxon>Cytophagia</taxon>
        <taxon>Cytophagales</taxon>
        <taxon>Cyclobacteriaceae</taxon>
        <taxon>Cecembia</taxon>
    </lineage>
</organism>
<sequence length="44" mass="5241">MIFFRKSCEIPNFWIDLKKSGEKWGKVVDCVKPFFTFVLKANSR</sequence>
<keyword evidence="2" id="KW-1185">Reference proteome</keyword>
<evidence type="ECO:0000313" key="1">
    <source>
        <dbReference type="EMBL" id="EKB51076.1"/>
    </source>
</evidence>
<protein>
    <submittedName>
        <fullName evidence="1">Uncharacterized protein</fullName>
    </submittedName>
</protein>
<accession>K1L8T2</accession>
<evidence type="ECO:0000313" key="2">
    <source>
        <dbReference type="Proteomes" id="UP000004478"/>
    </source>
</evidence>
<dbReference type="AlphaFoldDB" id="K1L8T2"/>
<proteinExistence type="predicted"/>
<dbReference type="EMBL" id="AMGM01000003">
    <property type="protein sequence ID" value="EKB51076.1"/>
    <property type="molecule type" value="Genomic_DNA"/>
</dbReference>
<reference evidence="1 2" key="1">
    <citation type="journal article" date="2012" name="J. Bacteriol.">
        <title>Draft Genome Sequence of Cecembia lonarensis Strain LW9T, Isolated from Lonar Lake, a Haloalkaline Lake in India.</title>
        <authorList>
            <person name="Shivaji S."/>
            <person name="Ara S."/>
            <person name="Singh A."/>
            <person name="Pinnaka A.K."/>
        </authorList>
    </citation>
    <scope>NUCLEOTIDE SEQUENCE [LARGE SCALE GENOMIC DNA]</scope>
    <source>
        <strain evidence="1 2">LW9</strain>
    </source>
</reference>
<name>K1L8T2_CECL9</name>
<comment type="caution">
    <text evidence="1">The sequence shown here is derived from an EMBL/GenBank/DDBJ whole genome shotgun (WGS) entry which is preliminary data.</text>
</comment>